<proteinExistence type="predicted"/>
<dbReference type="InterPro" id="IPR036812">
    <property type="entry name" value="NAD(P)_OxRdtase_dom_sf"/>
</dbReference>
<evidence type="ECO:0000259" key="1">
    <source>
        <dbReference type="Pfam" id="PF00248"/>
    </source>
</evidence>
<organism evidence="2 3">
    <name type="scientific">Georgenia soli</name>
    <dbReference type="NCBI Taxonomy" id="638953"/>
    <lineage>
        <taxon>Bacteria</taxon>
        <taxon>Bacillati</taxon>
        <taxon>Actinomycetota</taxon>
        <taxon>Actinomycetes</taxon>
        <taxon>Micrococcales</taxon>
        <taxon>Bogoriellaceae</taxon>
        <taxon>Georgenia</taxon>
    </lineage>
</organism>
<name>A0A2A9EK68_9MICO</name>
<dbReference type="OrthoDB" id="9768793at2"/>
<reference evidence="2 3" key="1">
    <citation type="submission" date="2017-10" db="EMBL/GenBank/DDBJ databases">
        <title>Sequencing the genomes of 1000 actinobacteria strains.</title>
        <authorList>
            <person name="Klenk H.-P."/>
        </authorList>
    </citation>
    <scope>NUCLEOTIDE SEQUENCE [LARGE SCALE GENOMIC DNA]</scope>
    <source>
        <strain evidence="2 3">DSM 21838</strain>
    </source>
</reference>
<dbReference type="InterPro" id="IPR053135">
    <property type="entry name" value="AKR2_Oxidoreductase"/>
</dbReference>
<dbReference type="Gene3D" id="3.20.20.100">
    <property type="entry name" value="NADP-dependent oxidoreductase domain"/>
    <property type="match status" value="1"/>
</dbReference>
<dbReference type="Proteomes" id="UP000222106">
    <property type="component" value="Unassembled WGS sequence"/>
</dbReference>
<accession>A0A2A9EK68</accession>
<dbReference type="InterPro" id="IPR023210">
    <property type="entry name" value="NADP_OxRdtase_dom"/>
</dbReference>
<feature type="domain" description="NADP-dependent oxidoreductase" evidence="1">
    <location>
        <begin position="16"/>
        <end position="319"/>
    </location>
</feature>
<dbReference type="RefSeq" id="WP_098482854.1">
    <property type="nucleotide sequence ID" value="NZ_PDJI01000004.1"/>
</dbReference>
<dbReference type="Pfam" id="PF00248">
    <property type="entry name" value="Aldo_ket_red"/>
    <property type="match status" value="1"/>
</dbReference>
<dbReference type="PANTHER" id="PTHR43312:SF1">
    <property type="entry name" value="NADP-DEPENDENT OXIDOREDUCTASE DOMAIN-CONTAINING PROTEIN"/>
    <property type="match status" value="1"/>
</dbReference>
<evidence type="ECO:0000313" key="2">
    <source>
        <dbReference type="EMBL" id="PFG38619.1"/>
    </source>
</evidence>
<evidence type="ECO:0000313" key="3">
    <source>
        <dbReference type="Proteomes" id="UP000222106"/>
    </source>
</evidence>
<dbReference type="SUPFAM" id="SSF51430">
    <property type="entry name" value="NAD(P)-linked oxidoreductase"/>
    <property type="match status" value="1"/>
</dbReference>
<gene>
    <name evidence="2" type="ORF">ATJ97_1104</name>
</gene>
<dbReference type="CDD" id="cd19086">
    <property type="entry name" value="AKR_AKR11C1"/>
    <property type="match status" value="1"/>
</dbReference>
<keyword evidence="3" id="KW-1185">Reference proteome</keyword>
<dbReference type="PANTHER" id="PTHR43312">
    <property type="entry name" value="D-THREO-ALDOSE 1-DEHYDROGENASE"/>
    <property type="match status" value="1"/>
</dbReference>
<sequence>MEQRTLGGSGREVSVVGLGTWQLGTEWGAVDEQQARGVLEAAVDAGVTFLDTADVYGDGRSERLIGAFLRENPGVDLTVATKMGRRVAQVPEAYHLDAFREWTDRSRTNLGVERLDLVQLHCPPSEVLTSGAVLEALETLVAEERIAAYGVSVETCDEALAAIETLHPVSVQIILNAFRRKPLEQVLPRAVEEGVGIIARVPLASGLLSGRYTADTTFAPTDHRTYNRHGEEFDVGETFSGVDFATGVDAAQEFTRLVAELGPDGATPAQVALRWVVQQEGVTTVIPGARNAEQARANAAAAELEPLSEELLAAVAALYDERVRAQVHHRW</sequence>
<dbReference type="AlphaFoldDB" id="A0A2A9EK68"/>
<dbReference type="EMBL" id="PDJI01000004">
    <property type="protein sequence ID" value="PFG38619.1"/>
    <property type="molecule type" value="Genomic_DNA"/>
</dbReference>
<protein>
    <submittedName>
        <fullName evidence="2">Aryl-alcohol dehydrogenase-like predicted oxidoreductase</fullName>
    </submittedName>
</protein>
<comment type="caution">
    <text evidence="2">The sequence shown here is derived from an EMBL/GenBank/DDBJ whole genome shotgun (WGS) entry which is preliminary data.</text>
</comment>